<proteinExistence type="predicted"/>
<protein>
    <submittedName>
        <fullName evidence="1">Uncharacterized protein</fullName>
    </submittedName>
</protein>
<name>A0A840QAV6_9PSEU</name>
<dbReference type="EMBL" id="JACHIW010000001">
    <property type="protein sequence ID" value="MBB5155565.1"/>
    <property type="molecule type" value="Genomic_DNA"/>
</dbReference>
<evidence type="ECO:0000313" key="1">
    <source>
        <dbReference type="EMBL" id="MBB5155565.1"/>
    </source>
</evidence>
<sequence length="110" mass="12809">MPQKPISRHYDYGCTFRWIQGESHIAVKRGYVCEGKSFVIIKAPRTYEIQDRPGENPHDDKHTWLATIPVNPSYWSEDRYFVNAVNTWVRNNPTLVNVHDRAGRAVNHGM</sequence>
<comment type="caution">
    <text evidence="1">The sequence shown here is derived from an EMBL/GenBank/DDBJ whole genome shotgun (WGS) entry which is preliminary data.</text>
</comment>
<dbReference type="Proteomes" id="UP000584374">
    <property type="component" value="Unassembled WGS sequence"/>
</dbReference>
<evidence type="ECO:0000313" key="2">
    <source>
        <dbReference type="Proteomes" id="UP000584374"/>
    </source>
</evidence>
<gene>
    <name evidence="1" type="ORF">BJ970_003099</name>
</gene>
<reference evidence="1 2" key="1">
    <citation type="submission" date="2020-08" db="EMBL/GenBank/DDBJ databases">
        <title>Sequencing the genomes of 1000 actinobacteria strains.</title>
        <authorList>
            <person name="Klenk H.-P."/>
        </authorList>
    </citation>
    <scope>NUCLEOTIDE SEQUENCE [LARGE SCALE GENOMIC DNA]</scope>
    <source>
        <strain evidence="1 2">DSM 45584</strain>
    </source>
</reference>
<organism evidence="1 2">
    <name type="scientific">Saccharopolyspora phatthalungensis</name>
    <dbReference type="NCBI Taxonomy" id="664693"/>
    <lineage>
        <taxon>Bacteria</taxon>
        <taxon>Bacillati</taxon>
        <taxon>Actinomycetota</taxon>
        <taxon>Actinomycetes</taxon>
        <taxon>Pseudonocardiales</taxon>
        <taxon>Pseudonocardiaceae</taxon>
        <taxon>Saccharopolyspora</taxon>
    </lineage>
</organism>
<accession>A0A840QAV6</accession>
<keyword evidence="2" id="KW-1185">Reference proteome</keyword>
<dbReference type="AlphaFoldDB" id="A0A840QAV6"/>